<proteinExistence type="predicted"/>
<feature type="region of interest" description="Disordered" evidence="1">
    <location>
        <begin position="350"/>
        <end position="385"/>
    </location>
</feature>
<comment type="caution">
    <text evidence="2">The sequence shown here is derived from an EMBL/GenBank/DDBJ whole genome shotgun (WGS) entry which is preliminary data.</text>
</comment>
<reference evidence="2 3" key="1">
    <citation type="journal article" date="2024" name="IMA Fungus">
        <title>IMA Genome - F19 : A genome assembly and annotation guide to empower mycologists, including annotated draft genome sequences of Ceratocystis pirilliformis, Diaporthe australafricana, Fusarium ophioides, Paecilomyces lecythidis, and Sporothrix stenoceras.</title>
        <authorList>
            <person name="Aylward J."/>
            <person name="Wilson A.M."/>
            <person name="Visagie C.M."/>
            <person name="Spraker J."/>
            <person name="Barnes I."/>
            <person name="Buitendag C."/>
            <person name="Ceriani C."/>
            <person name="Del Mar Angel L."/>
            <person name="du Plessis D."/>
            <person name="Fuchs T."/>
            <person name="Gasser K."/>
            <person name="Kramer D."/>
            <person name="Li W."/>
            <person name="Munsamy K."/>
            <person name="Piso A."/>
            <person name="Price J.L."/>
            <person name="Sonnekus B."/>
            <person name="Thomas C."/>
            <person name="van der Nest A."/>
            <person name="van Dijk A."/>
            <person name="van Heerden A."/>
            <person name="van Vuuren N."/>
            <person name="Yilmaz N."/>
            <person name="Duong T.A."/>
            <person name="van der Merwe N.A."/>
            <person name="Wingfield M.J."/>
            <person name="Wingfield B.D."/>
        </authorList>
    </citation>
    <scope>NUCLEOTIDE SEQUENCE [LARGE SCALE GENOMIC DNA]</scope>
    <source>
        <strain evidence="2 3">CMW 5346</strain>
    </source>
</reference>
<accession>A0ABR3Z5L5</accession>
<feature type="compositionally biased region" description="Basic and acidic residues" evidence="1">
    <location>
        <begin position="363"/>
        <end position="378"/>
    </location>
</feature>
<dbReference type="Proteomes" id="UP001583186">
    <property type="component" value="Unassembled WGS sequence"/>
</dbReference>
<protein>
    <recommendedName>
        <fullName evidence="4">F-box domain-containing protein</fullName>
    </recommendedName>
</protein>
<name>A0ABR3Z5L5_9PEZI</name>
<dbReference type="EMBL" id="JAWCUI010000025">
    <property type="protein sequence ID" value="KAL1895928.1"/>
    <property type="molecule type" value="Genomic_DNA"/>
</dbReference>
<keyword evidence="3" id="KW-1185">Reference proteome</keyword>
<dbReference type="Gene3D" id="3.80.10.10">
    <property type="entry name" value="Ribonuclease Inhibitor"/>
    <property type="match status" value="1"/>
</dbReference>
<dbReference type="InterPro" id="IPR032675">
    <property type="entry name" value="LRR_dom_sf"/>
</dbReference>
<gene>
    <name evidence="2" type="ORF">Sste5346_005027</name>
</gene>
<organism evidence="2 3">
    <name type="scientific">Sporothrix stenoceras</name>
    <dbReference type="NCBI Taxonomy" id="5173"/>
    <lineage>
        <taxon>Eukaryota</taxon>
        <taxon>Fungi</taxon>
        <taxon>Dikarya</taxon>
        <taxon>Ascomycota</taxon>
        <taxon>Pezizomycotina</taxon>
        <taxon>Sordariomycetes</taxon>
        <taxon>Sordariomycetidae</taxon>
        <taxon>Ophiostomatales</taxon>
        <taxon>Ophiostomataceae</taxon>
        <taxon>Sporothrix</taxon>
    </lineage>
</organism>
<evidence type="ECO:0008006" key="4">
    <source>
        <dbReference type="Google" id="ProtNLM"/>
    </source>
</evidence>
<evidence type="ECO:0000313" key="2">
    <source>
        <dbReference type="EMBL" id="KAL1895928.1"/>
    </source>
</evidence>
<evidence type="ECO:0000313" key="3">
    <source>
        <dbReference type="Proteomes" id="UP001583186"/>
    </source>
</evidence>
<evidence type="ECO:0000256" key="1">
    <source>
        <dbReference type="SAM" id="MobiDB-lite"/>
    </source>
</evidence>
<sequence>MGRPAQSFERLPLLVLERICFYIDDEGGSEDLQRSLWAFSLTSQRCCAASAVQRFSQIHLRIRSAKTIAERVQHLIDEGLGKGERFRHVRRLRVSGGMSRREADIVRAQEQNLEGRALQPSPRAIKRAQEELKDDRDISEVNRELHMKQGKATNTQVCGHSIRHVFGDDLHPFCRPRHDRHERIVYGGSVSLDAVKVTFHSDKAWLPLADLVRQLSGLRDLVWDATSYLPPSILAAIHEMPSLCAESARNGGCRIHMHQFALHSLSQQRSHSTQSPISPDEYALVTSANLYAVVATVQSRMILDRISFTGHALVQEMLGRGRSPNLRHVWFNQVSVNTFVGLGQGEEDPDPEWQGFFPGQDSNEGKDKEKGKEKEAKRAPHSPRNRTPLTSLVFWNGVKPNILTGWLNGGNYSNLRDLTLFWDEHVIEYLADMAAGGQFAALDSFSLLGTKDGQYLLRNPSNYYGDYPDGTCYKDKYAQNDEDIVEVNLMMYLFHKLPPLRRLQYTGTLGHFTARHIYKHHGATLRNLAFTLKKPNSLRYEEMWLTKFDNDSAYELATGCPHLEELSLDMERTGGDSHEALAYRALSNETLKNLENLELRLWYRIGPKSRYVESDFMQMHAYGWVPPLDEDLLAGEGTTGGGGGDGDAINLDGDVVPIIGDAIDPDGYVDNGDGDGIVGVNLDSDNGRSSNNRRRESDWDKVNSVEAIPLPVLKKALIDCAMDEKLARSIFSELAFEPHDNGGFRYLRVEIAREAEPDDVGVGDTMFMSLLRWLGAHYVVERNANGDVVVKETDPKTTIKSGLLWQTLASQRTGDNAVQVIKDAFQALWPNKNKKNPEAWWEVWSSAPLDAEHDSCEESLETRFAHLAREKNDQKDNERGDYETDDYESYGALDMTML</sequence>